<accession>A0A0C2FTM4</accession>
<evidence type="ECO:0000313" key="6">
    <source>
        <dbReference type="EMBL" id="KIH48251.1"/>
    </source>
</evidence>
<feature type="domain" description="Sec16 Sec23-binding" evidence="5">
    <location>
        <begin position="9"/>
        <end position="54"/>
    </location>
</feature>
<evidence type="ECO:0000256" key="2">
    <source>
        <dbReference type="ARBA" id="ARBA00022448"/>
    </source>
</evidence>
<keyword evidence="2" id="KW-0813">Transport</keyword>
<dbReference type="OrthoDB" id="8918678at2759"/>
<dbReference type="Proteomes" id="UP000054047">
    <property type="component" value="Unassembled WGS sequence"/>
</dbReference>
<comment type="subcellular location">
    <subcellularLocation>
        <location evidence="1">Endoplasmic reticulum</location>
    </subcellularLocation>
</comment>
<gene>
    <name evidence="6" type="ORF">ANCDUO_21683</name>
</gene>
<organism evidence="6 7">
    <name type="scientific">Ancylostoma duodenale</name>
    <dbReference type="NCBI Taxonomy" id="51022"/>
    <lineage>
        <taxon>Eukaryota</taxon>
        <taxon>Metazoa</taxon>
        <taxon>Ecdysozoa</taxon>
        <taxon>Nematoda</taxon>
        <taxon>Chromadorea</taxon>
        <taxon>Rhabditida</taxon>
        <taxon>Rhabditina</taxon>
        <taxon>Rhabditomorpha</taxon>
        <taxon>Strongyloidea</taxon>
        <taxon>Ancylostomatidae</taxon>
        <taxon>Ancylostomatinae</taxon>
        <taxon>Ancylostoma</taxon>
    </lineage>
</organism>
<evidence type="ECO:0000256" key="4">
    <source>
        <dbReference type="ARBA" id="ARBA00022892"/>
    </source>
</evidence>
<reference evidence="6 7" key="1">
    <citation type="submission" date="2013-12" db="EMBL/GenBank/DDBJ databases">
        <title>Draft genome of the parsitic nematode Ancylostoma duodenale.</title>
        <authorList>
            <person name="Mitreva M."/>
        </authorList>
    </citation>
    <scope>NUCLEOTIDE SEQUENCE [LARGE SCALE GENOMIC DNA]</scope>
    <source>
        <strain evidence="6 7">Zhejiang</strain>
    </source>
</reference>
<evidence type="ECO:0000259" key="5">
    <source>
        <dbReference type="Pfam" id="PF12931"/>
    </source>
</evidence>
<feature type="non-terminal residue" evidence="6">
    <location>
        <position position="99"/>
    </location>
</feature>
<proteinExistence type="predicted"/>
<keyword evidence="3" id="KW-0256">Endoplasmic reticulum</keyword>
<dbReference type="AlphaFoldDB" id="A0A0C2FTM4"/>
<dbReference type="GO" id="GO:0005783">
    <property type="term" value="C:endoplasmic reticulum"/>
    <property type="evidence" value="ECO:0007669"/>
    <property type="project" value="UniProtKB-SubCell"/>
</dbReference>
<keyword evidence="7" id="KW-1185">Reference proteome</keyword>
<keyword evidence="4" id="KW-0931">ER-Golgi transport</keyword>
<dbReference type="Gene3D" id="1.25.40.1030">
    <property type="match status" value="1"/>
</dbReference>
<evidence type="ECO:0000256" key="3">
    <source>
        <dbReference type="ARBA" id="ARBA00022824"/>
    </source>
</evidence>
<dbReference type="InterPro" id="IPR024298">
    <property type="entry name" value="Sec16_Sec23-bd"/>
</dbReference>
<evidence type="ECO:0000256" key="1">
    <source>
        <dbReference type="ARBA" id="ARBA00004240"/>
    </source>
</evidence>
<sequence>MNPTSDDSGSWRTHAAIVLANLSTQEAMDSVYDLGKVLAKRDYNNAADFCFLAVAVLAGVNPFKTLGANPDDGVSRQHITLIHAGLPDDELETMQCRYG</sequence>
<protein>
    <recommendedName>
        <fullName evidence="5">Sec16 Sec23-binding domain-containing protein</fullName>
    </recommendedName>
</protein>
<dbReference type="GO" id="GO:0016192">
    <property type="term" value="P:vesicle-mediated transport"/>
    <property type="evidence" value="ECO:0007669"/>
    <property type="project" value="UniProtKB-KW"/>
</dbReference>
<dbReference type="EMBL" id="KN761190">
    <property type="protein sequence ID" value="KIH48251.1"/>
    <property type="molecule type" value="Genomic_DNA"/>
</dbReference>
<dbReference type="Pfam" id="PF12931">
    <property type="entry name" value="TPR_Sec16"/>
    <property type="match status" value="1"/>
</dbReference>
<name>A0A0C2FTM4_9BILA</name>
<evidence type="ECO:0000313" key="7">
    <source>
        <dbReference type="Proteomes" id="UP000054047"/>
    </source>
</evidence>